<proteinExistence type="predicted"/>
<evidence type="ECO:0000313" key="1">
    <source>
        <dbReference type="EMBL" id="KER24348.1"/>
    </source>
</evidence>
<evidence type="ECO:0000313" key="2">
    <source>
        <dbReference type="Proteomes" id="UP000054324"/>
    </source>
</evidence>
<dbReference type="CTD" id="20322130"/>
<reference evidence="1 2" key="1">
    <citation type="submission" date="2013-11" db="EMBL/GenBank/DDBJ databases">
        <title>Opisthorchis viverrini - life in the bile duct.</title>
        <authorList>
            <person name="Young N.D."/>
            <person name="Nagarajan N."/>
            <person name="Lin S.J."/>
            <person name="Korhonen P.K."/>
            <person name="Jex A.R."/>
            <person name="Hall R.S."/>
            <person name="Safavi-Hemami H."/>
            <person name="Kaewkong W."/>
            <person name="Bertrand D."/>
            <person name="Gao S."/>
            <person name="Seet Q."/>
            <person name="Wongkham S."/>
            <person name="Teh B.T."/>
            <person name="Wongkham C."/>
            <person name="Intapan P.M."/>
            <person name="Maleewong W."/>
            <person name="Yang X."/>
            <person name="Hu M."/>
            <person name="Wang Z."/>
            <person name="Hofmann A."/>
            <person name="Sternberg P.W."/>
            <person name="Tan P."/>
            <person name="Wang J."/>
            <person name="Gasser R.B."/>
        </authorList>
    </citation>
    <scope>NUCLEOTIDE SEQUENCE [LARGE SCALE GENOMIC DNA]</scope>
</reference>
<dbReference type="Proteomes" id="UP000054324">
    <property type="component" value="Unassembled WGS sequence"/>
</dbReference>
<dbReference type="RefSeq" id="XP_009171886.1">
    <property type="nucleotide sequence ID" value="XM_009173622.1"/>
</dbReference>
<protein>
    <submittedName>
        <fullName evidence="1">Uncharacterized protein</fullName>
    </submittedName>
</protein>
<dbReference type="KEGG" id="ovi:T265_07951"/>
<dbReference type="EMBL" id="KL596813">
    <property type="protein sequence ID" value="KER24348.1"/>
    <property type="molecule type" value="Genomic_DNA"/>
</dbReference>
<organism evidence="1 2">
    <name type="scientific">Opisthorchis viverrini</name>
    <name type="common">Southeast Asian liver fluke</name>
    <dbReference type="NCBI Taxonomy" id="6198"/>
    <lineage>
        <taxon>Eukaryota</taxon>
        <taxon>Metazoa</taxon>
        <taxon>Spiralia</taxon>
        <taxon>Lophotrochozoa</taxon>
        <taxon>Platyhelminthes</taxon>
        <taxon>Trematoda</taxon>
        <taxon>Digenea</taxon>
        <taxon>Opisthorchiida</taxon>
        <taxon>Opisthorchiata</taxon>
        <taxon>Opisthorchiidae</taxon>
        <taxon>Opisthorchis</taxon>
    </lineage>
</organism>
<dbReference type="GeneID" id="20322130"/>
<accession>A0A074ZB48</accession>
<name>A0A074ZB48_OPIVI</name>
<dbReference type="AlphaFoldDB" id="A0A074ZB48"/>
<sequence length="107" mass="12026">MPSRIEGPQGLKRDSLKVCFGQRRFPTSLNRIYTNISWVPDRRSIVWRRFGFTGVFVGGQACAVTPSFIKWPSAVDPVQDTEGLTAISKWTDEDIFYNDVGIATVKA</sequence>
<gene>
    <name evidence="1" type="ORF">T265_07951</name>
</gene>
<keyword evidence="2" id="KW-1185">Reference proteome</keyword>